<reference evidence="1" key="1">
    <citation type="journal article" date="2014" name="Front. Microbiol.">
        <title>High frequency of phylogenetically diverse reductive dehalogenase-homologous genes in deep subseafloor sedimentary metagenomes.</title>
        <authorList>
            <person name="Kawai M."/>
            <person name="Futagami T."/>
            <person name="Toyoda A."/>
            <person name="Takaki Y."/>
            <person name="Nishi S."/>
            <person name="Hori S."/>
            <person name="Arai W."/>
            <person name="Tsubouchi T."/>
            <person name="Morono Y."/>
            <person name="Uchiyama I."/>
            <person name="Ito T."/>
            <person name="Fujiyama A."/>
            <person name="Inagaki F."/>
            <person name="Takami H."/>
        </authorList>
    </citation>
    <scope>NUCLEOTIDE SEQUENCE</scope>
    <source>
        <strain evidence="1">Expedition CK06-06</strain>
    </source>
</reference>
<proteinExistence type="predicted"/>
<name>X1KZ00_9ZZZZ</name>
<comment type="caution">
    <text evidence="1">The sequence shown here is derived from an EMBL/GenBank/DDBJ whole genome shotgun (WGS) entry which is preliminary data.</text>
</comment>
<feature type="non-terminal residue" evidence="1">
    <location>
        <position position="31"/>
    </location>
</feature>
<gene>
    <name evidence="1" type="ORF">S03H2_58220</name>
</gene>
<accession>X1KZ00</accession>
<protein>
    <submittedName>
        <fullName evidence="1">Uncharacterized protein</fullName>
    </submittedName>
</protein>
<organism evidence="1">
    <name type="scientific">marine sediment metagenome</name>
    <dbReference type="NCBI Taxonomy" id="412755"/>
    <lineage>
        <taxon>unclassified sequences</taxon>
        <taxon>metagenomes</taxon>
        <taxon>ecological metagenomes</taxon>
    </lineage>
</organism>
<dbReference type="AlphaFoldDB" id="X1KZ00"/>
<sequence>MGPPALIINFDKNLPFKKTSFNKIIDNKNPP</sequence>
<evidence type="ECO:0000313" key="1">
    <source>
        <dbReference type="EMBL" id="GAH87168.1"/>
    </source>
</evidence>
<dbReference type="EMBL" id="BARU01037348">
    <property type="protein sequence ID" value="GAH87168.1"/>
    <property type="molecule type" value="Genomic_DNA"/>
</dbReference>